<dbReference type="InterPro" id="IPR018303">
    <property type="entry name" value="ATPase_P-typ_P_site"/>
</dbReference>
<dbReference type="Proteomes" id="UP000006622">
    <property type="component" value="Chromosome"/>
</dbReference>
<dbReference type="Gene3D" id="3.40.50.1000">
    <property type="entry name" value="HAD superfamily/HAD-like"/>
    <property type="match status" value="1"/>
</dbReference>
<evidence type="ECO:0000313" key="11">
    <source>
        <dbReference type="EMBL" id="AEH61682.1"/>
    </source>
</evidence>
<feature type="transmembrane region" description="Helical" evidence="9">
    <location>
        <begin position="876"/>
        <end position="892"/>
    </location>
</feature>
<dbReference type="AlphaFoldDB" id="F7XQS6"/>
<evidence type="ECO:0000256" key="1">
    <source>
        <dbReference type="ARBA" id="ARBA00004651"/>
    </source>
</evidence>
<proteinExistence type="predicted"/>
<dbReference type="Pfam" id="PF00122">
    <property type="entry name" value="E1-E2_ATPase"/>
    <property type="match status" value="1"/>
</dbReference>
<dbReference type="InterPro" id="IPR059000">
    <property type="entry name" value="ATPase_P-type_domA"/>
</dbReference>
<evidence type="ECO:0000256" key="2">
    <source>
        <dbReference type="ARBA" id="ARBA00022475"/>
    </source>
</evidence>
<dbReference type="Pfam" id="PF13246">
    <property type="entry name" value="Cation_ATPase"/>
    <property type="match status" value="1"/>
</dbReference>
<feature type="domain" description="Cation-transporting P-type ATPase N-terminal" evidence="10">
    <location>
        <begin position="20"/>
        <end position="93"/>
    </location>
</feature>
<evidence type="ECO:0000256" key="7">
    <source>
        <dbReference type="ARBA" id="ARBA00022989"/>
    </source>
</evidence>
<dbReference type="SFLD" id="SFLDF00027">
    <property type="entry name" value="p-type_atpase"/>
    <property type="match status" value="1"/>
</dbReference>
<dbReference type="InterPro" id="IPR006068">
    <property type="entry name" value="ATPase_P-typ_cation-transptr_C"/>
</dbReference>
<dbReference type="Gene3D" id="1.20.1110.10">
    <property type="entry name" value="Calcium-transporting ATPase, transmembrane domain"/>
    <property type="match status" value="1"/>
</dbReference>
<comment type="subcellular location">
    <subcellularLocation>
        <location evidence="1">Cell membrane</location>
        <topology evidence="1">Multi-pass membrane protein</topology>
    </subcellularLocation>
</comment>
<dbReference type="RefSeq" id="WP_013899118.1">
    <property type="nucleotide sequence ID" value="NC_015676.1"/>
</dbReference>
<keyword evidence="7 9" id="KW-1133">Transmembrane helix</keyword>
<feature type="transmembrane region" description="Helical" evidence="9">
    <location>
        <begin position="845"/>
        <end position="864"/>
    </location>
</feature>
<keyword evidence="2" id="KW-1003">Cell membrane</keyword>
<keyword evidence="6" id="KW-1278">Translocase</keyword>
<dbReference type="SUPFAM" id="SSF56784">
    <property type="entry name" value="HAD-like"/>
    <property type="match status" value="1"/>
</dbReference>
<gene>
    <name evidence="11" type="ordered locus">Mzhil_1847</name>
</gene>
<feature type="transmembrane region" description="Helical" evidence="9">
    <location>
        <begin position="804"/>
        <end position="825"/>
    </location>
</feature>
<keyword evidence="4" id="KW-0547">Nucleotide-binding</keyword>
<evidence type="ECO:0000256" key="5">
    <source>
        <dbReference type="ARBA" id="ARBA00022840"/>
    </source>
</evidence>
<dbReference type="PRINTS" id="PR00119">
    <property type="entry name" value="CATATPASE"/>
</dbReference>
<evidence type="ECO:0000313" key="12">
    <source>
        <dbReference type="Proteomes" id="UP000006622"/>
    </source>
</evidence>
<dbReference type="GO" id="GO:1902600">
    <property type="term" value="P:proton transmembrane transport"/>
    <property type="evidence" value="ECO:0007669"/>
    <property type="project" value="TreeGrafter"/>
</dbReference>
<dbReference type="GO" id="GO:0005886">
    <property type="term" value="C:plasma membrane"/>
    <property type="evidence" value="ECO:0007669"/>
    <property type="project" value="UniProtKB-SubCell"/>
</dbReference>
<dbReference type="InterPro" id="IPR001757">
    <property type="entry name" value="P_typ_ATPase"/>
</dbReference>
<evidence type="ECO:0000256" key="9">
    <source>
        <dbReference type="SAM" id="Phobius"/>
    </source>
</evidence>
<dbReference type="Gene3D" id="3.40.1110.10">
    <property type="entry name" value="Calcium-transporting ATPase, cytoplasmic domain N"/>
    <property type="match status" value="1"/>
</dbReference>
<evidence type="ECO:0000256" key="3">
    <source>
        <dbReference type="ARBA" id="ARBA00022692"/>
    </source>
</evidence>
<reference evidence="11" key="1">
    <citation type="submission" date="2010-07" db="EMBL/GenBank/DDBJ databases">
        <title>The complete genome of Methanosalsum zhilinae DSM 4017.</title>
        <authorList>
            <consortium name="US DOE Joint Genome Institute (JGI-PGF)"/>
            <person name="Lucas S."/>
            <person name="Copeland A."/>
            <person name="Lapidus A."/>
            <person name="Glavina del Rio T."/>
            <person name="Dalin E."/>
            <person name="Tice H."/>
            <person name="Bruce D."/>
            <person name="Goodwin L."/>
            <person name="Pitluck S."/>
            <person name="Kyrpides N."/>
            <person name="Mavromatis K."/>
            <person name="Ovchinnikova G."/>
            <person name="Daligault H."/>
            <person name="Detter J.C."/>
            <person name="Han C."/>
            <person name="Tapia R."/>
            <person name="Larimer F."/>
            <person name="Land M."/>
            <person name="Hauser L."/>
            <person name="Markowitz V."/>
            <person name="Cheng J.-F."/>
            <person name="Hugenholtz P."/>
            <person name="Woyke T."/>
            <person name="Wu D."/>
            <person name="Spring S."/>
            <person name="Schueler E."/>
            <person name="Brambilla E."/>
            <person name="Klenk H.-P."/>
            <person name="Eisen J.A."/>
        </authorList>
    </citation>
    <scope>NUCLEOTIDE SEQUENCE</scope>
    <source>
        <strain evidence="11">DSM 4017</strain>
    </source>
</reference>
<dbReference type="SUPFAM" id="SSF81665">
    <property type="entry name" value="Calcium ATPase, transmembrane domain M"/>
    <property type="match status" value="1"/>
</dbReference>
<dbReference type="InterPro" id="IPR023298">
    <property type="entry name" value="ATPase_P-typ_TM_dom_sf"/>
</dbReference>
<dbReference type="SUPFAM" id="SSF81653">
    <property type="entry name" value="Calcium ATPase, transduction domain A"/>
    <property type="match status" value="1"/>
</dbReference>
<dbReference type="Gene3D" id="2.70.150.10">
    <property type="entry name" value="Calcium-transporting ATPase, cytoplasmic transduction domain A"/>
    <property type="match status" value="1"/>
</dbReference>
<dbReference type="PANTHER" id="PTHR43294:SF21">
    <property type="entry name" value="CATION TRANSPORTING ATPASE"/>
    <property type="match status" value="1"/>
</dbReference>
<evidence type="ECO:0000256" key="8">
    <source>
        <dbReference type="ARBA" id="ARBA00023136"/>
    </source>
</evidence>
<keyword evidence="5" id="KW-0067">ATP-binding</keyword>
<dbReference type="SFLD" id="SFLDG00002">
    <property type="entry name" value="C1.7:_P-type_atpase_like"/>
    <property type="match status" value="1"/>
</dbReference>
<feature type="transmembrane region" description="Helical" evidence="9">
    <location>
        <begin position="101"/>
        <end position="120"/>
    </location>
</feature>
<sequence length="913" mass="100109">MQGIKAGENLSSIDESLSGDEHTVSIEDLLERLDTSESGLTQAEADRRMDEFGPNILEKGRKENQIIRFLKHFKNLFSVLLLIGSALSFIAEWLNPGQGNIYIAGALFGVVIINAIFTFFQEYKAEKIMENFQQLLPPHTRVIRDGNVKDELASDLVVGDIIVIEEGDLVPADARLVEVNSLKVDNSSLTGESEPQLRSLKCTHQNILECRNMVFSGTLVRTGNGKAVVIGTGNNTQIGSLATLTGETSTVDTPIKKEIKKFIEIISIIAISLGIIFFIAGYMIQEIFLASLIFAIGIIVANVPEGLLPTVTLSLTLASKRMAKRNALIKHLESVETLGSTTVICTDKTGTLTQNKMKVYSLYLNRKLMDAEQITDEGEAGDIFIRISGLCNNADLIDSDPGYSGDPTDGALLVFADDHTDLVDLHEHYPRLQEYPFDSLTKRMQAICSTPDGNKEAYVKGAPEVILDMCSQVHTEDGLDTLEDTDRKEILKKELEMAEKGERVIGLAYRPVEGTDEYVDDFIFLGLAGLQDPPRVEVKESIAKCHEAGIKVVMITGDHPVTAGAIAKSVGLNDSGEDIEFITGEELKQLSTEELAERLKSKSIVFARTSPLQKLKIVQAFQASGEVVTMTGDGVNDAPAIKHADMGVAMGNGTNVAQEAADMVLLDDNFATIVNAVEEGRTVFDNIKKFISYILTSNIPEILPFIAFILLGIPLPLTVLLILAIDLGTDIVPALALARERGEEDVMKKPPRSKDERLLTSQLLITSYGIKGPLEAAAGFACYFAVLYGGGWTWGDTLSSGDILYSQAITAYFAAIIICQIANVLTSRTRRQSSINRDLFKNSWIFYGIVLELIILAAIIWLPQANLVFNTAPVDLKYIVLAVPFALTIMFIDEIRKFLVRKDVSYVRGILDW</sequence>
<name>F7XQS6_METZD</name>
<dbReference type="InterPro" id="IPR050510">
    <property type="entry name" value="Cation_transp_ATPase_P-type"/>
</dbReference>
<dbReference type="HOGENOM" id="CLU_002360_4_1_2"/>
<keyword evidence="8 9" id="KW-0472">Membrane</keyword>
<dbReference type="GO" id="GO:0019829">
    <property type="term" value="F:ATPase-coupled monoatomic cation transmembrane transporter activity"/>
    <property type="evidence" value="ECO:0007669"/>
    <property type="project" value="TreeGrafter"/>
</dbReference>
<dbReference type="InterPro" id="IPR044492">
    <property type="entry name" value="P_typ_ATPase_HD_dom"/>
</dbReference>
<keyword evidence="3 9" id="KW-0812">Transmembrane</keyword>
<dbReference type="SUPFAM" id="SSF81660">
    <property type="entry name" value="Metal cation-transporting ATPase, ATP-binding domain N"/>
    <property type="match status" value="1"/>
</dbReference>
<evidence type="ECO:0000256" key="4">
    <source>
        <dbReference type="ARBA" id="ARBA00022741"/>
    </source>
</evidence>
<dbReference type="PRINTS" id="PR00120">
    <property type="entry name" value="HATPASE"/>
</dbReference>
<dbReference type="FunFam" id="3.40.50.1000:FF:000028">
    <property type="entry name" value="Calcium-transporting P-type ATPase, putative"/>
    <property type="match status" value="1"/>
</dbReference>
<dbReference type="InterPro" id="IPR008250">
    <property type="entry name" value="ATPase_P-typ_transduc_dom_A_sf"/>
</dbReference>
<dbReference type="GO" id="GO:0016887">
    <property type="term" value="F:ATP hydrolysis activity"/>
    <property type="evidence" value="ECO:0007669"/>
    <property type="project" value="InterPro"/>
</dbReference>
<dbReference type="GeneID" id="10823491"/>
<evidence type="ECO:0000256" key="6">
    <source>
        <dbReference type="ARBA" id="ARBA00022967"/>
    </source>
</evidence>
<dbReference type="InterPro" id="IPR023299">
    <property type="entry name" value="ATPase_P-typ_cyto_dom_N"/>
</dbReference>
<organism evidence="11 12">
    <name type="scientific">Methanosalsum zhilinae (strain DSM 4017 / NBRC 107636 / OCM 62 / WeN5)</name>
    <name type="common">Methanohalophilus zhilinae</name>
    <dbReference type="NCBI Taxonomy" id="679901"/>
    <lineage>
        <taxon>Archaea</taxon>
        <taxon>Methanobacteriati</taxon>
        <taxon>Methanobacteriota</taxon>
        <taxon>Stenosarchaea group</taxon>
        <taxon>Methanomicrobia</taxon>
        <taxon>Methanosarcinales</taxon>
        <taxon>Methanosarcinaceae</taxon>
        <taxon>Methanosalsum</taxon>
    </lineage>
</organism>
<dbReference type="GO" id="GO:0005524">
    <property type="term" value="F:ATP binding"/>
    <property type="evidence" value="ECO:0007669"/>
    <property type="project" value="UniProtKB-KW"/>
</dbReference>
<evidence type="ECO:0000259" key="10">
    <source>
        <dbReference type="SMART" id="SM00831"/>
    </source>
</evidence>
<dbReference type="Pfam" id="PF00689">
    <property type="entry name" value="Cation_ATPase_C"/>
    <property type="match status" value="1"/>
</dbReference>
<dbReference type="Pfam" id="PF00690">
    <property type="entry name" value="Cation_ATPase_N"/>
    <property type="match status" value="1"/>
</dbReference>
<dbReference type="KEGG" id="mzh:Mzhil_1847"/>
<dbReference type="InterPro" id="IPR023214">
    <property type="entry name" value="HAD_sf"/>
</dbReference>
<feature type="transmembrane region" description="Helical" evidence="9">
    <location>
        <begin position="76"/>
        <end position="95"/>
    </location>
</feature>
<dbReference type="InterPro" id="IPR004014">
    <property type="entry name" value="ATPase_P-typ_cation-transptr_N"/>
</dbReference>
<dbReference type="NCBIfam" id="TIGR01494">
    <property type="entry name" value="ATPase_P-type"/>
    <property type="match status" value="3"/>
</dbReference>
<dbReference type="Pfam" id="PF08282">
    <property type="entry name" value="Hydrolase_3"/>
    <property type="match status" value="1"/>
</dbReference>
<dbReference type="EMBL" id="CP002101">
    <property type="protein sequence ID" value="AEH61682.1"/>
    <property type="molecule type" value="Genomic_DNA"/>
</dbReference>
<dbReference type="PROSITE" id="PS00154">
    <property type="entry name" value="ATPASE_E1_E2"/>
    <property type="match status" value="1"/>
</dbReference>
<feature type="transmembrane region" description="Helical" evidence="9">
    <location>
        <begin position="262"/>
        <end position="284"/>
    </location>
</feature>
<dbReference type="STRING" id="679901.Mzhil_1847"/>
<accession>F7XQS6</accession>
<protein>
    <submittedName>
        <fullName evidence="11">ATPase, P-type (Transporting), HAD superfamily, subfamily IC</fullName>
    </submittedName>
</protein>
<keyword evidence="12" id="KW-1185">Reference proteome</keyword>
<dbReference type="SMART" id="SM00831">
    <property type="entry name" value="Cation_ATPase_N"/>
    <property type="match status" value="1"/>
</dbReference>
<dbReference type="InterPro" id="IPR036412">
    <property type="entry name" value="HAD-like_sf"/>
</dbReference>
<dbReference type="PANTHER" id="PTHR43294">
    <property type="entry name" value="SODIUM/POTASSIUM-TRANSPORTING ATPASE SUBUNIT ALPHA"/>
    <property type="match status" value="1"/>
</dbReference>
<feature type="transmembrane region" description="Helical" evidence="9">
    <location>
        <begin position="290"/>
        <end position="318"/>
    </location>
</feature>
<dbReference type="SFLD" id="SFLDS00003">
    <property type="entry name" value="Haloacid_Dehalogenase"/>
    <property type="match status" value="1"/>
</dbReference>